<dbReference type="RefSeq" id="XP_014468150.1">
    <property type="nucleotide sequence ID" value="XM_014612664.1"/>
</dbReference>
<keyword evidence="2" id="KW-1185">Reference proteome</keyword>
<dbReference type="Proteomes" id="UP000515204">
    <property type="component" value="Unplaced"/>
</dbReference>
<dbReference type="KEGG" id="dqu:106741063"/>
<dbReference type="Pfam" id="PF10644">
    <property type="entry name" value="Misat_Tub_SegII"/>
    <property type="match status" value="1"/>
</dbReference>
<protein>
    <submittedName>
        <fullName evidence="3">Protein misato homolog 1-like</fullName>
    </submittedName>
</protein>
<name>A0A6P3WPT5_DINQU</name>
<evidence type="ECO:0000313" key="2">
    <source>
        <dbReference type="Proteomes" id="UP000515204"/>
    </source>
</evidence>
<proteinExistence type="predicted"/>
<evidence type="ECO:0000313" key="3">
    <source>
        <dbReference type="RefSeq" id="XP_014468150.1"/>
    </source>
</evidence>
<dbReference type="OrthoDB" id="249612at2759"/>
<organism evidence="2 3">
    <name type="scientific">Dinoponera quadriceps</name>
    <name type="common">South American ant</name>
    <dbReference type="NCBI Taxonomy" id="609295"/>
    <lineage>
        <taxon>Eukaryota</taxon>
        <taxon>Metazoa</taxon>
        <taxon>Ecdysozoa</taxon>
        <taxon>Arthropoda</taxon>
        <taxon>Hexapoda</taxon>
        <taxon>Insecta</taxon>
        <taxon>Pterygota</taxon>
        <taxon>Neoptera</taxon>
        <taxon>Endopterygota</taxon>
        <taxon>Hymenoptera</taxon>
        <taxon>Apocrita</taxon>
        <taxon>Aculeata</taxon>
        <taxon>Formicoidea</taxon>
        <taxon>Formicidae</taxon>
        <taxon>Ponerinae</taxon>
        <taxon>Ponerini</taxon>
        <taxon>Dinoponera</taxon>
    </lineage>
</organism>
<dbReference type="GeneID" id="106741063"/>
<evidence type="ECO:0000259" key="1">
    <source>
        <dbReference type="Pfam" id="PF10644"/>
    </source>
</evidence>
<dbReference type="AlphaFoldDB" id="A0A6P3WPT5"/>
<accession>A0A6P3WPT5</accession>
<gene>
    <name evidence="3" type="primary">LOC106741063</name>
</gene>
<reference evidence="3" key="1">
    <citation type="submission" date="2025-08" db="UniProtKB">
        <authorList>
            <consortium name="RefSeq"/>
        </authorList>
    </citation>
    <scope>IDENTIFICATION</scope>
</reference>
<feature type="domain" description="Misato Segment II tubulin-like" evidence="1">
    <location>
        <begin position="6"/>
        <end position="48"/>
    </location>
</feature>
<dbReference type="InterPro" id="IPR019605">
    <property type="entry name" value="Misato_II_tubulin-like"/>
</dbReference>
<sequence length="54" mass="6301">MPRSRSDVLYRVCENLQRQVTFTPRVLIANLKGGISSMYEQGILYDTEHRICLE</sequence>